<accession>A0A5K7WW01</accession>
<dbReference type="GO" id="GO:0006508">
    <property type="term" value="P:proteolysis"/>
    <property type="evidence" value="ECO:0007669"/>
    <property type="project" value="UniProtKB-KW"/>
</dbReference>
<evidence type="ECO:0000259" key="6">
    <source>
        <dbReference type="Pfam" id="PF00413"/>
    </source>
</evidence>
<evidence type="ECO:0000256" key="3">
    <source>
        <dbReference type="ARBA" id="ARBA00022801"/>
    </source>
</evidence>
<sequence>MKKMSCITVFIIFLISLISSPLSASAATVKLSSWWLTDSGRHLDWDGGSKYISYFKKGVSTWNKYKSGVIRPDSIWVIQDVYISDYSEKSNTCAYTSANGTLHFNKYVMGDLSSKGKQNVATHELGHALGLAHNGSNDIMYKYQTNRISLSANDKASYKAAYKRY</sequence>
<evidence type="ECO:0000256" key="4">
    <source>
        <dbReference type="ARBA" id="ARBA00022833"/>
    </source>
</evidence>
<organism evidence="7 8">
    <name type="scientific">Sporolactobacillus terrae</name>
    <dbReference type="NCBI Taxonomy" id="269673"/>
    <lineage>
        <taxon>Bacteria</taxon>
        <taxon>Bacillati</taxon>
        <taxon>Bacillota</taxon>
        <taxon>Bacilli</taxon>
        <taxon>Bacillales</taxon>
        <taxon>Sporolactobacillaceae</taxon>
        <taxon>Sporolactobacillus</taxon>
    </lineage>
</organism>
<dbReference type="RefSeq" id="WP_415640320.1">
    <property type="nucleotide sequence ID" value="NZ_AP021853.1"/>
</dbReference>
<proteinExistence type="predicted"/>
<dbReference type="Proteomes" id="UP000326951">
    <property type="component" value="Chromosome"/>
</dbReference>
<keyword evidence="3" id="KW-0378">Hydrolase</keyword>
<dbReference type="GO" id="GO:0004222">
    <property type="term" value="F:metalloendopeptidase activity"/>
    <property type="evidence" value="ECO:0007669"/>
    <property type="project" value="InterPro"/>
</dbReference>
<evidence type="ECO:0000313" key="8">
    <source>
        <dbReference type="Proteomes" id="UP000326951"/>
    </source>
</evidence>
<keyword evidence="2" id="KW-0479">Metal-binding</keyword>
<dbReference type="InterPro" id="IPR001818">
    <property type="entry name" value="Pept_M10_metallopeptidase"/>
</dbReference>
<dbReference type="InterPro" id="IPR024079">
    <property type="entry name" value="MetalloPept_cat_dom_sf"/>
</dbReference>
<dbReference type="Pfam" id="PF00413">
    <property type="entry name" value="Peptidase_M10"/>
    <property type="match status" value="1"/>
</dbReference>
<keyword evidence="5" id="KW-0732">Signal</keyword>
<gene>
    <name evidence="7" type="ORF">St703_14500</name>
</gene>
<dbReference type="GO" id="GO:0031012">
    <property type="term" value="C:extracellular matrix"/>
    <property type="evidence" value="ECO:0007669"/>
    <property type="project" value="InterPro"/>
</dbReference>
<protein>
    <recommendedName>
        <fullName evidence="6">Peptidase M10 metallopeptidase domain-containing protein</fullName>
    </recommendedName>
</protein>
<dbReference type="GO" id="GO:0008270">
    <property type="term" value="F:zinc ion binding"/>
    <property type="evidence" value="ECO:0007669"/>
    <property type="project" value="InterPro"/>
</dbReference>
<evidence type="ECO:0000256" key="5">
    <source>
        <dbReference type="SAM" id="SignalP"/>
    </source>
</evidence>
<feature type="signal peptide" evidence="5">
    <location>
        <begin position="1"/>
        <end position="26"/>
    </location>
</feature>
<feature type="domain" description="Peptidase M10 metallopeptidase" evidence="6">
    <location>
        <begin position="99"/>
        <end position="162"/>
    </location>
</feature>
<keyword evidence="4" id="KW-0862">Zinc</keyword>
<dbReference type="SUPFAM" id="SSF55486">
    <property type="entry name" value="Metalloproteases ('zincins'), catalytic domain"/>
    <property type="match status" value="1"/>
</dbReference>
<dbReference type="EMBL" id="AP021853">
    <property type="protein sequence ID" value="BBN98745.1"/>
    <property type="molecule type" value="Genomic_DNA"/>
</dbReference>
<feature type="chain" id="PRO_5024873277" description="Peptidase M10 metallopeptidase domain-containing protein" evidence="5">
    <location>
        <begin position="27"/>
        <end position="165"/>
    </location>
</feature>
<keyword evidence="1" id="KW-0645">Protease</keyword>
<reference evidence="7 8" key="1">
    <citation type="submission" date="2019-09" db="EMBL/GenBank/DDBJ databases">
        <title>Complete genome sequence of Sporolactobacillus terrae 70-3.</title>
        <authorList>
            <person name="Tanaka N."/>
            <person name="Shiwa Y."/>
            <person name="Fujita N."/>
            <person name="Tanasupawat S."/>
        </authorList>
    </citation>
    <scope>NUCLEOTIDE SEQUENCE [LARGE SCALE GENOMIC DNA]</scope>
    <source>
        <strain evidence="7 8">70-3</strain>
    </source>
</reference>
<dbReference type="AlphaFoldDB" id="A0A5K7WW01"/>
<evidence type="ECO:0000256" key="1">
    <source>
        <dbReference type="ARBA" id="ARBA00022670"/>
    </source>
</evidence>
<dbReference type="Gene3D" id="3.40.390.10">
    <property type="entry name" value="Collagenase (Catalytic Domain)"/>
    <property type="match status" value="1"/>
</dbReference>
<evidence type="ECO:0000256" key="2">
    <source>
        <dbReference type="ARBA" id="ARBA00022723"/>
    </source>
</evidence>
<evidence type="ECO:0000313" key="7">
    <source>
        <dbReference type="EMBL" id="BBN98745.1"/>
    </source>
</evidence>
<name>A0A5K7WW01_9BACL</name>